<gene>
    <name evidence="5" type="ORF">CFK37_03960</name>
</gene>
<reference evidence="5 6" key="1">
    <citation type="submission" date="2017-07" db="EMBL/GenBank/DDBJ databases">
        <title>Virgibacillus sp. LM2416.</title>
        <authorList>
            <person name="Tak E.J."/>
            <person name="Bae J.-W."/>
        </authorList>
    </citation>
    <scope>NUCLEOTIDE SEQUENCE [LARGE SCALE GENOMIC DNA]</scope>
    <source>
        <strain evidence="5 6">LM2416</strain>
    </source>
</reference>
<dbReference type="EMBL" id="CP022315">
    <property type="protein sequence ID" value="ASK61387.1"/>
    <property type="molecule type" value="Genomic_DNA"/>
</dbReference>
<evidence type="ECO:0000259" key="4">
    <source>
        <dbReference type="Pfam" id="PF09681"/>
    </source>
</evidence>
<dbReference type="AlphaFoldDB" id="A0A220TZY5"/>
<dbReference type="InterPro" id="IPR010056">
    <property type="entry name" value="Phage_rep_org__N"/>
</dbReference>
<organism evidence="5 6">
    <name type="scientific">Virgibacillus phasianinus</name>
    <dbReference type="NCBI Taxonomy" id="2017483"/>
    <lineage>
        <taxon>Bacteria</taxon>
        <taxon>Bacillati</taxon>
        <taxon>Bacillota</taxon>
        <taxon>Bacilli</taxon>
        <taxon>Bacillales</taxon>
        <taxon>Bacillaceae</taxon>
        <taxon>Virgibacillus</taxon>
    </lineage>
</organism>
<dbReference type="Gene3D" id="1.10.10.630">
    <property type="entry name" value="DnaD domain-like"/>
    <property type="match status" value="1"/>
</dbReference>
<dbReference type="InterPro" id="IPR036390">
    <property type="entry name" value="WH_DNA-bd_sf"/>
</dbReference>
<dbReference type="InterPro" id="IPR006343">
    <property type="entry name" value="DnaB/C_C"/>
</dbReference>
<evidence type="ECO:0000313" key="6">
    <source>
        <dbReference type="Proteomes" id="UP000198312"/>
    </source>
</evidence>
<protein>
    <submittedName>
        <fullName evidence="5">Replisome organizer</fullName>
    </submittedName>
</protein>
<dbReference type="InterPro" id="IPR053162">
    <property type="entry name" value="DnaD"/>
</dbReference>
<dbReference type="Pfam" id="PF07261">
    <property type="entry name" value="DnaB_2"/>
    <property type="match status" value="1"/>
</dbReference>
<proteinExistence type="inferred from homology"/>
<name>A0A220TZY5_9BACI</name>
<dbReference type="PANTHER" id="PTHR37293">
    <property type="entry name" value="PHAGE REPLICATION PROTEIN-RELATED"/>
    <property type="match status" value="1"/>
</dbReference>
<sequence length="273" mass="32497">MRDLKWIKLDISMFEDEKIKLIEQMPESDTILIIWVKLLAQAGKTNANGYIYLNENIPYTEEMLATIFGRPVNTVRLALKTLREFGMIHIDEDSFIHISNWEKHQNVEGMDRARKLNAERNKRYRKRKKKQKLLEKKSRDVSVTSRDGIEEEQEEEGRKKKEDKEQEQQHTSEIIQFWDDNGFGLNNIQAKKQLLSWLENSPFRHPEKIILKALNIACKNNKRRLNYIEGILRNWENQSLLTLEEIENNEMKHYKSNKHENTISTDDGYNYGF</sequence>
<dbReference type="Proteomes" id="UP000198312">
    <property type="component" value="Chromosome"/>
</dbReference>
<evidence type="ECO:0000313" key="5">
    <source>
        <dbReference type="EMBL" id="ASK61387.1"/>
    </source>
</evidence>
<feature type="domain" description="Phage replisome organiser N-terminal" evidence="4">
    <location>
        <begin position="6"/>
        <end position="126"/>
    </location>
</feature>
<comment type="similarity">
    <text evidence="1">Belongs to the DnaB/DnaD family.</text>
</comment>
<feature type="compositionally biased region" description="Basic and acidic residues" evidence="2">
    <location>
        <begin position="156"/>
        <end position="170"/>
    </location>
</feature>
<dbReference type="PANTHER" id="PTHR37293:SF7">
    <property type="entry name" value="HYPOTHETICAL PHAGE PROTEIN"/>
    <property type="match status" value="1"/>
</dbReference>
<dbReference type="RefSeq" id="WP_089060664.1">
    <property type="nucleotide sequence ID" value="NZ_CP022315.1"/>
</dbReference>
<dbReference type="InterPro" id="IPR034829">
    <property type="entry name" value="DnaD-like_sf"/>
</dbReference>
<evidence type="ECO:0000259" key="3">
    <source>
        <dbReference type="Pfam" id="PF07261"/>
    </source>
</evidence>
<feature type="region of interest" description="Disordered" evidence="2">
    <location>
        <begin position="119"/>
        <end position="171"/>
    </location>
</feature>
<evidence type="ECO:0000256" key="2">
    <source>
        <dbReference type="SAM" id="MobiDB-lite"/>
    </source>
</evidence>
<evidence type="ECO:0000256" key="1">
    <source>
        <dbReference type="ARBA" id="ARBA00093462"/>
    </source>
</evidence>
<keyword evidence="6" id="KW-1185">Reference proteome</keyword>
<dbReference type="OrthoDB" id="3199595at2"/>
<feature type="compositionally biased region" description="Basic residues" evidence="2">
    <location>
        <begin position="122"/>
        <end position="131"/>
    </location>
</feature>
<dbReference type="NCBIfam" id="TIGR01446">
    <property type="entry name" value="DnaD_dom"/>
    <property type="match status" value="1"/>
</dbReference>
<feature type="domain" description="DnaB/C C-terminal" evidence="3">
    <location>
        <begin position="189"/>
        <end position="248"/>
    </location>
</feature>
<dbReference type="KEGG" id="vil:CFK37_03960"/>
<dbReference type="Pfam" id="PF09681">
    <property type="entry name" value="Phage_rep_org_N"/>
    <property type="match status" value="1"/>
</dbReference>
<dbReference type="NCBIfam" id="TIGR01714">
    <property type="entry name" value="phage_rep_org_N"/>
    <property type="match status" value="1"/>
</dbReference>
<dbReference type="SUPFAM" id="SSF158499">
    <property type="entry name" value="DnaD domain-like"/>
    <property type="match status" value="1"/>
</dbReference>
<dbReference type="SUPFAM" id="SSF46785">
    <property type="entry name" value="Winged helix' DNA-binding domain"/>
    <property type="match status" value="1"/>
</dbReference>
<accession>A0A220TZY5</accession>